<dbReference type="SMART" id="SM00382">
    <property type="entry name" value="AAA"/>
    <property type="match status" value="1"/>
</dbReference>
<dbReference type="OrthoDB" id="9804819at2"/>
<dbReference type="InterPro" id="IPR027417">
    <property type="entry name" value="P-loop_NTPase"/>
</dbReference>
<comment type="similarity">
    <text evidence="1">Belongs to the ABC transporter superfamily.</text>
</comment>
<evidence type="ECO:0000313" key="7">
    <source>
        <dbReference type="Proteomes" id="UP000033531"/>
    </source>
</evidence>
<organism evidence="6 7">
    <name type="scientific">Lactobacillus melliventris</name>
    <dbReference type="NCBI Taxonomy" id="1218507"/>
    <lineage>
        <taxon>Bacteria</taxon>
        <taxon>Bacillati</taxon>
        <taxon>Bacillota</taxon>
        <taxon>Bacilli</taxon>
        <taxon>Lactobacillales</taxon>
        <taxon>Lactobacillaceae</taxon>
        <taxon>Lactobacillus</taxon>
    </lineage>
</organism>
<dbReference type="InterPro" id="IPR003439">
    <property type="entry name" value="ABC_transporter-like_ATP-bd"/>
</dbReference>
<dbReference type="PATRIC" id="fig|1218507.3.peg.257"/>
<dbReference type="PANTHER" id="PTHR42711:SF5">
    <property type="entry name" value="ABC TRANSPORTER ATP-BINDING PROTEIN NATA"/>
    <property type="match status" value="1"/>
</dbReference>
<comment type="caution">
    <text evidence="6">The sequence shown here is derived from an EMBL/GenBank/DDBJ whole genome shotgun (WGS) entry which is preliminary data.</text>
</comment>
<dbReference type="InterPro" id="IPR017871">
    <property type="entry name" value="ABC_transporter-like_CS"/>
</dbReference>
<evidence type="ECO:0000256" key="2">
    <source>
        <dbReference type="ARBA" id="ARBA00022448"/>
    </source>
</evidence>
<dbReference type="PROSITE" id="PS50893">
    <property type="entry name" value="ABC_TRANSPORTER_2"/>
    <property type="match status" value="1"/>
</dbReference>
<evidence type="ECO:0000256" key="3">
    <source>
        <dbReference type="ARBA" id="ARBA00022741"/>
    </source>
</evidence>
<dbReference type="SUPFAM" id="SSF52540">
    <property type="entry name" value="P-loop containing nucleoside triphosphate hydrolases"/>
    <property type="match status" value="1"/>
</dbReference>
<evidence type="ECO:0000259" key="5">
    <source>
        <dbReference type="PROSITE" id="PS50893"/>
    </source>
</evidence>
<dbReference type="Pfam" id="PF00005">
    <property type="entry name" value="ABC_tran"/>
    <property type="match status" value="1"/>
</dbReference>
<keyword evidence="2" id="KW-0813">Transport</keyword>
<protein>
    <submittedName>
        <fullName evidence="6">ATP-binding transport protein natA ABC transporter</fullName>
    </submittedName>
</protein>
<name>A0A0F4LIB2_9LACO</name>
<feature type="domain" description="ABC transporter" evidence="5">
    <location>
        <begin position="3"/>
        <end position="245"/>
    </location>
</feature>
<dbReference type="PANTHER" id="PTHR42711">
    <property type="entry name" value="ABC TRANSPORTER ATP-BINDING PROTEIN"/>
    <property type="match status" value="1"/>
</dbReference>
<dbReference type="RefSeq" id="WP_046324071.1">
    <property type="nucleotide sequence ID" value="NZ_JAAEEB010000002.1"/>
</dbReference>
<dbReference type="STRING" id="1218507.JF74_01010"/>
<dbReference type="InterPro" id="IPR050763">
    <property type="entry name" value="ABC_transporter_ATP-binding"/>
</dbReference>
<dbReference type="PROSITE" id="PS00211">
    <property type="entry name" value="ABC_TRANSPORTER_1"/>
    <property type="match status" value="1"/>
</dbReference>
<sequence length="315" mass="35404">MIIETKNLAKRYRKVKAAKLFHKEYRIFDAVKNVSLEIHQGDHVGLVGLNGSGKSTLIKMILGILQPDGGSIKTFGRDPLNNRQKNAAKIGVVFGQRSQLRWDLPAIDTFKLNREIYQVPEDIFTKRVTKLARMLQATEFLTQPVRTLSLGQRMKAEFIAALIHDPELLILDEPTIGLDVLTKNSITQFLQQLTDKTIIFTSHDLDEVAKVCSRILILNKGQLVLDQSSLQLAELDVPTTVTFTSADKLSADLIKQWPNMVQLENGSYQIAGIKQENLKEVLSTITARIPVANIEVKSNKLAYLLAHLKQQEVQQ</sequence>
<evidence type="ECO:0000256" key="4">
    <source>
        <dbReference type="ARBA" id="ARBA00022840"/>
    </source>
</evidence>
<proteinExistence type="inferred from homology"/>
<dbReference type="InterPro" id="IPR003593">
    <property type="entry name" value="AAA+_ATPase"/>
</dbReference>
<dbReference type="EMBL" id="JXLI01000003">
    <property type="protein sequence ID" value="KJY58597.1"/>
    <property type="molecule type" value="Genomic_DNA"/>
</dbReference>
<reference evidence="6 7" key="1">
    <citation type="submission" date="2015-01" db="EMBL/GenBank/DDBJ databases">
        <title>Comparative genomics of the lactic acid bacteria isolated from the honey bee gut.</title>
        <authorList>
            <person name="Ellegaard K.M."/>
            <person name="Tamarit D."/>
            <person name="Javelind E."/>
            <person name="Olofsson T."/>
            <person name="Andersson S.G."/>
            <person name="Vasquez A."/>
        </authorList>
    </citation>
    <scope>NUCLEOTIDE SEQUENCE [LARGE SCALE GENOMIC DNA]</scope>
    <source>
        <strain evidence="6 7">Hma8</strain>
    </source>
</reference>
<gene>
    <name evidence="6" type="ORF">JF74_01010</name>
</gene>
<dbReference type="GO" id="GO:0005524">
    <property type="term" value="F:ATP binding"/>
    <property type="evidence" value="ECO:0007669"/>
    <property type="project" value="UniProtKB-KW"/>
</dbReference>
<dbReference type="AlphaFoldDB" id="A0A0F4LIB2"/>
<evidence type="ECO:0000313" key="6">
    <source>
        <dbReference type="EMBL" id="KJY58597.1"/>
    </source>
</evidence>
<keyword evidence="3" id="KW-0547">Nucleotide-binding</keyword>
<dbReference type="HOGENOM" id="CLU_000604_1_2_9"/>
<dbReference type="GO" id="GO:0016887">
    <property type="term" value="F:ATP hydrolysis activity"/>
    <property type="evidence" value="ECO:0007669"/>
    <property type="project" value="InterPro"/>
</dbReference>
<evidence type="ECO:0000256" key="1">
    <source>
        <dbReference type="ARBA" id="ARBA00005417"/>
    </source>
</evidence>
<keyword evidence="4 6" id="KW-0067">ATP-binding</keyword>
<accession>A0A0F4LIB2</accession>
<dbReference type="Proteomes" id="UP000033531">
    <property type="component" value="Unassembled WGS sequence"/>
</dbReference>
<dbReference type="Gene3D" id="3.40.50.300">
    <property type="entry name" value="P-loop containing nucleotide triphosphate hydrolases"/>
    <property type="match status" value="1"/>
</dbReference>